<evidence type="ECO:0000313" key="2">
    <source>
        <dbReference type="EMBL" id="EKO50518.1"/>
    </source>
</evidence>
<proteinExistence type="predicted"/>
<dbReference type="Proteomes" id="UP000006339">
    <property type="component" value="Unassembled WGS sequence"/>
</dbReference>
<protein>
    <recommendedName>
        <fullName evidence="4">Lipoprotein</fullName>
    </recommendedName>
</protein>
<comment type="caution">
    <text evidence="2">The sequence shown here is derived from an EMBL/GenBank/DDBJ whole genome shotgun (WGS) entry which is preliminary data.</text>
</comment>
<keyword evidence="1" id="KW-0472">Membrane</keyword>
<dbReference type="NCBIfam" id="NF047480">
    <property type="entry name" value="Lepto_Lp29"/>
    <property type="match status" value="1"/>
</dbReference>
<organism evidence="2 3">
    <name type="scientific">Leptospira kirschneri str. 200802841</name>
    <dbReference type="NCBI Taxonomy" id="1193047"/>
    <lineage>
        <taxon>Bacteria</taxon>
        <taxon>Pseudomonadati</taxon>
        <taxon>Spirochaetota</taxon>
        <taxon>Spirochaetia</taxon>
        <taxon>Leptospirales</taxon>
        <taxon>Leptospiraceae</taxon>
        <taxon>Leptospira</taxon>
    </lineage>
</organism>
<dbReference type="AlphaFoldDB" id="A0A828XTF9"/>
<name>A0A828XTF9_9LEPT</name>
<gene>
    <name evidence="2" type="ORF">LEP1GSC131_1070</name>
</gene>
<evidence type="ECO:0008006" key="4">
    <source>
        <dbReference type="Google" id="ProtNLM"/>
    </source>
</evidence>
<evidence type="ECO:0000313" key="3">
    <source>
        <dbReference type="Proteomes" id="UP000006339"/>
    </source>
</evidence>
<keyword evidence="3" id="KW-1185">Reference proteome</keyword>
<accession>A0A828XTF9</accession>
<dbReference type="EMBL" id="AKWH02000062">
    <property type="protein sequence ID" value="EKO50518.1"/>
    <property type="molecule type" value="Genomic_DNA"/>
</dbReference>
<feature type="transmembrane region" description="Helical" evidence="1">
    <location>
        <begin position="30"/>
        <end position="50"/>
    </location>
</feature>
<evidence type="ECO:0000256" key="1">
    <source>
        <dbReference type="SAM" id="Phobius"/>
    </source>
</evidence>
<keyword evidence="1" id="KW-0812">Transmembrane</keyword>
<reference evidence="2" key="1">
    <citation type="submission" date="2012-10" db="EMBL/GenBank/DDBJ databases">
        <authorList>
            <person name="Harkins D.M."/>
            <person name="Durkin A.S."/>
            <person name="Brinkac L.M."/>
            <person name="Selengut J.D."/>
            <person name="Sanka R."/>
            <person name="DePew J."/>
            <person name="Purushe J."/>
            <person name="Picardeau M."/>
            <person name="Werts C."/>
            <person name="Goarant C."/>
            <person name="Vinetz J.M."/>
            <person name="Sutton G.G."/>
            <person name="Nelson W.C."/>
            <person name="Fouts D.E."/>
        </authorList>
    </citation>
    <scope>NUCLEOTIDE SEQUENCE [LARGE SCALE GENOMIC DNA]</scope>
    <source>
        <strain evidence="2">200802841</strain>
    </source>
</reference>
<keyword evidence="1" id="KW-1133">Transmembrane helix</keyword>
<sequence length="302" mass="34662">MELNSIEQIQNYFLEREANFMTKLEKKKICFSRSGTFVFSIFLIMISTFIKCNYHYYVEKNISENAPIPNLPKVKITYIGFRPYETEITKSSAETRVYTANLVYPDRTVFKFQNGVYASDLKAVGYRKDVSSDKVKKFVQDYLNEVKESGVLELTYVTSVEKKGEERIFKLKDIGTDYYVLGIHTPAFQTPKHFGSSVIQLFSSVFSVLSFGLIPSYASLQAGTEIKIYDKNLNQLTSMKYDHGYSVLGAIWASSVPEECSRMKCNSLKQVSSPPKFVYQEYGPQFESDIVSFIQTQSPFRK</sequence>